<organism evidence="2 3">
    <name type="scientific">Staphylococcus massiliensis S46</name>
    <dbReference type="NCBI Taxonomy" id="1229783"/>
    <lineage>
        <taxon>Bacteria</taxon>
        <taxon>Bacillati</taxon>
        <taxon>Bacillota</taxon>
        <taxon>Bacilli</taxon>
        <taxon>Bacillales</taxon>
        <taxon>Staphylococcaceae</taxon>
        <taxon>Staphylococcus</taxon>
    </lineage>
</organism>
<name>K9ALJ1_9STAP</name>
<dbReference type="Pfam" id="PF00583">
    <property type="entry name" value="Acetyltransf_1"/>
    <property type="match status" value="1"/>
</dbReference>
<sequence length="177" mass="19717">MSVYLSTVTENDYEALDQLIYTSSERADRNGDNEVKRIIELRQLPEYRYELELAVKTKDGDIIGYGMLIEAQIEGASKTYSALAIGALIVAQDFRDKGVGAAIVNALEERAREAMYNTILSVGYASYYETLGYESGIAHDIKPPKEVDAAAFGVKFLWESLSTYPEGQAVFPDVFFK</sequence>
<dbReference type="OrthoDB" id="9797178at2"/>
<dbReference type="InterPro" id="IPR000182">
    <property type="entry name" value="GNAT_dom"/>
</dbReference>
<evidence type="ECO:0000259" key="1">
    <source>
        <dbReference type="PROSITE" id="PS51186"/>
    </source>
</evidence>
<dbReference type="Gene3D" id="3.40.630.30">
    <property type="match status" value="1"/>
</dbReference>
<dbReference type="PATRIC" id="fig|1229783.3.peg.1222"/>
<accession>K9ALJ1</accession>
<dbReference type="Proteomes" id="UP000009885">
    <property type="component" value="Unassembled WGS sequence"/>
</dbReference>
<feature type="domain" description="N-acetyltransferase" evidence="1">
    <location>
        <begin position="3"/>
        <end position="159"/>
    </location>
</feature>
<protein>
    <submittedName>
        <fullName evidence="2">GNAT family acetyltransferase</fullName>
    </submittedName>
</protein>
<dbReference type="GO" id="GO:0016747">
    <property type="term" value="F:acyltransferase activity, transferring groups other than amino-acyl groups"/>
    <property type="evidence" value="ECO:0007669"/>
    <property type="project" value="InterPro"/>
</dbReference>
<evidence type="ECO:0000313" key="2">
    <source>
        <dbReference type="EMBL" id="EKU48243.1"/>
    </source>
</evidence>
<dbReference type="EMBL" id="AMSQ01000007">
    <property type="protein sequence ID" value="EKU48243.1"/>
    <property type="molecule type" value="Genomic_DNA"/>
</dbReference>
<gene>
    <name evidence="2" type="ORF">C273_06037</name>
</gene>
<keyword evidence="3" id="KW-1185">Reference proteome</keyword>
<dbReference type="RefSeq" id="WP_009383382.1">
    <property type="nucleotide sequence ID" value="NZ_AMSQ01000007.1"/>
</dbReference>
<dbReference type="InterPro" id="IPR016181">
    <property type="entry name" value="Acyl_CoA_acyltransferase"/>
</dbReference>
<dbReference type="AlphaFoldDB" id="K9ALJ1"/>
<dbReference type="eggNOG" id="COG3153">
    <property type="taxonomic scope" value="Bacteria"/>
</dbReference>
<proteinExistence type="predicted"/>
<evidence type="ECO:0000313" key="3">
    <source>
        <dbReference type="Proteomes" id="UP000009885"/>
    </source>
</evidence>
<dbReference type="CDD" id="cd04301">
    <property type="entry name" value="NAT_SF"/>
    <property type="match status" value="1"/>
</dbReference>
<keyword evidence="2" id="KW-0808">Transferase</keyword>
<dbReference type="SUPFAM" id="SSF55729">
    <property type="entry name" value="Acyl-CoA N-acyltransferases (Nat)"/>
    <property type="match status" value="1"/>
</dbReference>
<dbReference type="STRING" id="1229783.C273_06037"/>
<dbReference type="PROSITE" id="PS51186">
    <property type="entry name" value="GNAT"/>
    <property type="match status" value="1"/>
</dbReference>
<reference evidence="2 3" key="1">
    <citation type="journal article" date="2013" name="Genome Announc.">
        <title>Genome Sequence of Staphylococcus massiliensis Strain S46, Isolated from the Surface of Healthy Human Skin.</title>
        <authorList>
            <person name="Srivastav R."/>
            <person name="Singh A."/>
            <person name="Jangir P.K."/>
            <person name="Kumari C."/>
            <person name="Muduli S."/>
            <person name="Sharma R."/>
        </authorList>
    </citation>
    <scope>NUCLEOTIDE SEQUENCE [LARGE SCALE GENOMIC DNA]</scope>
    <source>
        <strain evidence="2 3">S46</strain>
    </source>
</reference>
<comment type="caution">
    <text evidence="2">The sequence shown here is derived from an EMBL/GenBank/DDBJ whole genome shotgun (WGS) entry which is preliminary data.</text>
</comment>